<dbReference type="Proteomes" id="UP000008370">
    <property type="component" value="Unassembled WGS sequence"/>
</dbReference>
<feature type="region of interest" description="Disordered" evidence="1">
    <location>
        <begin position="1"/>
        <end position="29"/>
    </location>
</feature>
<dbReference type="AlphaFoldDB" id="K5VTF4"/>
<dbReference type="GeneID" id="18919119"/>
<protein>
    <submittedName>
        <fullName evidence="2">Uncharacterized protein</fullName>
    </submittedName>
</protein>
<evidence type="ECO:0000313" key="3">
    <source>
        <dbReference type="Proteomes" id="UP000008370"/>
    </source>
</evidence>
<reference evidence="2 3" key="1">
    <citation type="journal article" date="2012" name="BMC Genomics">
        <title>Comparative genomics of the white-rot fungi, Phanerochaete carnosa and P. chrysosporium, to elucidate the genetic basis of the distinct wood types they colonize.</title>
        <authorList>
            <person name="Suzuki H."/>
            <person name="MacDonald J."/>
            <person name="Syed K."/>
            <person name="Salamov A."/>
            <person name="Hori C."/>
            <person name="Aerts A."/>
            <person name="Henrissat B."/>
            <person name="Wiebenga A."/>
            <person name="vanKuyk P.A."/>
            <person name="Barry K."/>
            <person name="Lindquist E."/>
            <person name="LaButti K."/>
            <person name="Lapidus A."/>
            <person name="Lucas S."/>
            <person name="Coutinho P."/>
            <person name="Gong Y."/>
            <person name="Samejima M."/>
            <person name="Mahadevan R."/>
            <person name="Abou-Zaid M."/>
            <person name="de Vries R.P."/>
            <person name="Igarashi K."/>
            <person name="Yadav J.S."/>
            <person name="Grigoriev I.V."/>
            <person name="Master E.R."/>
        </authorList>
    </citation>
    <scope>NUCLEOTIDE SEQUENCE [LARGE SCALE GENOMIC DNA]</scope>
    <source>
        <strain evidence="2 3">HHB-10118-sp</strain>
    </source>
</reference>
<evidence type="ECO:0000313" key="2">
    <source>
        <dbReference type="EMBL" id="EKM49824.1"/>
    </source>
</evidence>
<gene>
    <name evidence="2" type="ORF">PHACADRAFT_265530</name>
</gene>
<dbReference type="STRING" id="650164.K5VTF4"/>
<dbReference type="InParanoid" id="K5VTF4"/>
<proteinExistence type="predicted"/>
<keyword evidence="3" id="KW-1185">Reference proteome</keyword>
<dbReference type="RefSeq" id="XP_007401876.1">
    <property type="nucleotide sequence ID" value="XM_007401814.1"/>
</dbReference>
<dbReference type="EMBL" id="JH930480">
    <property type="protein sequence ID" value="EKM49824.1"/>
    <property type="molecule type" value="Genomic_DNA"/>
</dbReference>
<name>K5VTF4_PHACS</name>
<accession>K5VTF4</accession>
<sequence length="232" mass="28069">MRKLKELREQEEADRRESEERARREEEADNLRRLEAARFVRAELERQAREEAERLERAKKEHAEGNKRELEELEARRQRIYEEASAEEQQRCRQRDFARWNLHKFTLWTKKRSVERFVAVSTEFDKTQFCETQPLTFESIPWPVLHSPLHLKLEDIEWHAVEEFFRMARMVIGEVEYKTMIVKAHRGFHPDKWRSRGILKTVLDEEMRKQWEEAGNVVAQAITPLWLASKAR</sequence>
<dbReference type="OrthoDB" id="3265210at2759"/>
<evidence type="ECO:0000256" key="1">
    <source>
        <dbReference type="SAM" id="MobiDB-lite"/>
    </source>
</evidence>
<dbReference type="HOGENOM" id="CLU_1195248_0_0_1"/>
<organism evidence="2 3">
    <name type="scientific">Phanerochaete carnosa (strain HHB-10118-sp)</name>
    <name type="common">White-rot fungus</name>
    <name type="synonym">Peniophora carnosa</name>
    <dbReference type="NCBI Taxonomy" id="650164"/>
    <lineage>
        <taxon>Eukaryota</taxon>
        <taxon>Fungi</taxon>
        <taxon>Dikarya</taxon>
        <taxon>Basidiomycota</taxon>
        <taxon>Agaricomycotina</taxon>
        <taxon>Agaricomycetes</taxon>
        <taxon>Polyporales</taxon>
        <taxon>Phanerochaetaceae</taxon>
        <taxon>Phanerochaete</taxon>
    </lineage>
</organism>
<dbReference type="KEGG" id="pco:PHACADRAFT_265530"/>